<feature type="non-terminal residue" evidence="1">
    <location>
        <position position="1"/>
    </location>
</feature>
<comment type="caution">
    <text evidence="1">The sequence shown here is derived from an EMBL/GenBank/DDBJ whole genome shotgun (WGS) entry which is preliminary data.</text>
</comment>
<accession>A0A8T1TPC3</accession>
<name>A0A8T1TPC3_9STRA</name>
<sequence length="80" mass="8647">GPAIALWTNYGERGAREAGPRGIRGGGPSAELHRVPHIVLSITSYLYIASESKRGAEGVAKRGWLLICMIWVLTLSRTSN</sequence>
<reference evidence="1" key="1">
    <citation type="submission" date="2021-01" db="EMBL/GenBank/DDBJ databases">
        <title>Phytophthora aleatoria, a newly-described species from Pinus radiata is distinct from Phytophthora cactorum isolates based on comparative genomics.</title>
        <authorList>
            <person name="Mcdougal R."/>
            <person name="Panda P."/>
            <person name="Williams N."/>
            <person name="Studholme D.J."/>
        </authorList>
    </citation>
    <scope>NUCLEOTIDE SEQUENCE</scope>
    <source>
        <strain evidence="1">NZFS 3830</strain>
    </source>
</reference>
<proteinExistence type="predicted"/>
<evidence type="ECO:0000313" key="2">
    <source>
        <dbReference type="Proteomes" id="UP000688947"/>
    </source>
</evidence>
<gene>
    <name evidence="1" type="ORF">JG687_00018503</name>
</gene>
<protein>
    <submittedName>
        <fullName evidence="1">Uncharacterized protein</fullName>
    </submittedName>
</protein>
<organism evidence="1 2">
    <name type="scientific">Phytophthora cactorum</name>
    <dbReference type="NCBI Taxonomy" id="29920"/>
    <lineage>
        <taxon>Eukaryota</taxon>
        <taxon>Sar</taxon>
        <taxon>Stramenopiles</taxon>
        <taxon>Oomycota</taxon>
        <taxon>Peronosporomycetes</taxon>
        <taxon>Peronosporales</taxon>
        <taxon>Peronosporaceae</taxon>
        <taxon>Phytophthora</taxon>
    </lineage>
</organism>
<dbReference type="Proteomes" id="UP000688947">
    <property type="component" value="Unassembled WGS sequence"/>
</dbReference>
<dbReference type="AlphaFoldDB" id="A0A8T1TPC3"/>
<evidence type="ECO:0000313" key="1">
    <source>
        <dbReference type="EMBL" id="KAG6943375.1"/>
    </source>
</evidence>
<dbReference type="EMBL" id="JAENGZ010002579">
    <property type="protein sequence ID" value="KAG6943375.1"/>
    <property type="molecule type" value="Genomic_DNA"/>
</dbReference>